<organism evidence="1">
    <name type="scientific">Arundo donax</name>
    <name type="common">Giant reed</name>
    <name type="synonym">Donax arundinaceus</name>
    <dbReference type="NCBI Taxonomy" id="35708"/>
    <lineage>
        <taxon>Eukaryota</taxon>
        <taxon>Viridiplantae</taxon>
        <taxon>Streptophyta</taxon>
        <taxon>Embryophyta</taxon>
        <taxon>Tracheophyta</taxon>
        <taxon>Spermatophyta</taxon>
        <taxon>Magnoliopsida</taxon>
        <taxon>Liliopsida</taxon>
        <taxon>Poales</taxon>
        <taxon>Poaceae</taxon>
        <taxon>PACMAD clade</taxon>
        <taxon>Arundinoideae</taxon>
        <taxon>Arundineae</taxon>
        <taxon>Arundo</taxon>
    </lineage>
</organism>
<protein>
    <submittedName>
        <fullName evidence="1">Uncharacterized protein</fullName>
    </submittedName>
</protein>
<dbReference type="EMBL" id="GBRH01169879">
    <property type="protein sequence ID" value="JAE28017.1"/>
    <property type="molecule type" value="Transcribed_RNA"/>
</dbReference>
<accession>A0A0A9GTZ8</accession>
<sequence length="13" mass="1639">MSFPCFYLMLFHC</sequence>
<name>A0A0A9GTZ8_ARUDO</name>
<proteinExistence type="predicted"/>
<evidence type="ECO:0000313" key="1">
    <source>
        <dbReference type="EMBL" id="JAE28017.1"/>
    </source>
</evidence>
<reference evidence="1" key="1">
    <citation type="submission" date="2014-09" db="EMBL/GenBank/DDBJ databases">
        <authorList>
            <person name="Magalhaes I.L.F."/>
            <person name="Oliveira U."/>
            <person name="Santos F.R."/>
            <person name="Vidigal T.H.D.A."/>
            <person name="Brescovit A.D."/>
            <person name="Santos A.J."/>
        </authorList>
    </citation>
    <scope>NUCLEOTIDE SEQUENCE</scope>
    <source>
        <tissue evidence="1">Shoot tissue taken approximately 20 cm above the soil surface</tissue>
    </source>
</reference>
<reference evidence="1" key="2">
    <citation type="journal article" date="2015" name="Data Brief">
        <title>Shoot transcriptome of the giant reed, Arundo donax.</title>
        <authorList>
            <person name="Barrero R.A."/>
            <person name="Guerrero F.D."/>
            <person name="Moolhuijzen P."/>
            <person name="Goolsby J.A."/>
            <person name="Tidwell J."/>
            <person name="Bellgard S.E."/>
            <person name="Bellgard M.I."/>
        </authorList>
    </citation>
    <scope>NUCLEOTIDE SEQUENCE</scope>
    <source>
        <tissue evidence="1">Shoot tissue taken approximately 20 cm above the soil surface</tissue>
    </source>
</reference>